<dbReference type="Pfam" id="PF00400">
    <property type="entry name" value="WD40"/>
    <property type="match status" value="3"/>
</dbReference>
<dbReference type="AlphaFoldDB" id="A0A0M3HQC4"/>
<reference evidence="5" key="1">
    <citation type="submission" date="2017-02" db="UniProtKB">
        <authorList>
            <consortium name="WormBaseParasite"/>
        </authorList>
    </citation>
    <scope>IDENTIFICATION</scope>
</reference>
<protein>
    <submittedName>
        <fullName evidence="5">WD_REPEATS_REGION domain-containing protein</fullName>
    </submittedName>
</protein>
<sequence>MSSNFVADGGDTELAQIGFVFVTISGIVALIIALVVWSRWDTSRIKSSNKSESSREQSEEESEKEPPKPNPFRKISAKTSKAKWEKSRDVLFDHPWMITTLKGHVGRVLDIDFSSNGKFLVSIGEDRSLFLWHTKDFAEKEHKFTRGNVELDNATRIAFGPDSKSVLLSLAAANKLAVYKLARREDGSQAYKFFPVENVSFPEVHLRDINSNAIACNGKFVMSSSDDNKVVLYSLRGDVLKVVEPKLNILYEASISPCGRFVAASGFTPDVFVFEVLFNRQGEFVDVKRAFELKGHTSGVLSFCFNQNSSRCVTASKDGTWKLFDTEIRYNLGQEAQIIASGDWDVLRNASPETVSVAMSPSGKSFAVGASRHVRIFSALQPEKQFNLMLDLHQAPLCRVRMSPCGLMLATCGDRHIRIFHNVAEYFSSVVALEKAIRDAREEAPRRRLQEQLEEARDKLQAVYK</sequence>
<evidence type="ECO:0000313" key="4">
    <source>
        <dbReference type="Proteomes" id="UP000036681"/>
    </source>
</evidence>
<proteinExistence type="predicted"/>
<dbReference type="WBParaSite" id="ALUE_0000427501-mRNA-1">
    <property type="protein sequence ID" value="ALUE_0000427501-mRNA-1"/>
    <property type="gene ID" value="ALUE_0000427501"/>
</dbReference>
<dbReference type="InterPro" id="IPR001680">
    <property type="entry name" value="WD40_rpt"/>
</dbReference>
<name>A0A0M3HQC4_ASCLU</name>
<dbReference type="InterPro" id="IPR036322">
    <property type="entry name" value="WD40_repeat_dom_sf"/>
</dbReference>
<evidence type="ECO:0000256" key="3">
    <source>
        <dbReference type="SAM" id="Phobius"/>
    </source>
</evidence>
<dbReference type="GO" id="GO:0030968">
    <property type="term" value="P:endoplasmic reticulum unfolded protein response"/>
    <property type="evidence" value="ECO:0007669"/>
    <property type="project" value="TreeGrafter"/>
</dbReference>
<feature type="repeat" description="WD" evidence="1">
    <location>
        <begin position="101"/>
        <end position="132"/>
    </location>
</feature>
<dbReference type="SUPFAM" id="SSF50978">
    <property type="entry name" value="WD40 repeat-like"/>
    <property type="match status" value="1"/>
</dbReference>
<keyword evidence="1" id="KW-0853">WD repeat</keyword>
<evidence type="ECO:0000256" key="2">
    <source>
        <dbReference type="SAM" id="MobiDB-lite"/>
    </source>
</evidence>
<keyword evidence="3" id="KW-1133">Transmembrane helix</keyword>
<feature type="transmembrane region" description="Helical" evidence="3">
    <location>
        <begin position="14"/>
        <end position="37"/>
    </location>
</feature>
<feature type="region of interest" description="Disordered" evidence="2">
    <location>
        <begin position="48"/>
        <end position="80"/>
    </location>
</feature>
<dbReference type="PANTHER" id="PTHR44321">
    <property type="entry name" value="TRANSDUCIN BETA-LIKE PROTEIN 2"/>
    <property type="match status" value="1"/>
</dbReference>
<dbReference type="PROSITE" id="PS50294">
    <property type="entry name" value="WD_REPEATS_REGION"/>
    <property type="match status" value="1"/>
</dbReference>
<dbReference type="Gene3D" id="2.130.10.10">
    <property type="entry name" value="YVTN repeat-like/Quinoprotein amine dehydrogenase"/>
    <property type="match status" value="2"/>
</dbReference>
<dbReference type="PROSITE" id="PS50082">
    <property type="entry name" value="WD_REPEATS_2"/>
    <property type="match status" value="2"/>
</dbReference>
<dbReference type="PANTHER" id="PTHR44321:SF1">
    <property type="entry name" value="TRANSDUCIN BETA-LIKE PROTEIN 2"/>
    <property type="match status" value="1"/>
</dbReference>
<evidence type="ECO:0000313" key="5">
    <source>
        <dbReference type="WBParaSite" id="ALUE_0000427501-mRNA-1"/>
    </source>
</evidence>
<evidence type="ECO:0000256" key="1">
    <source>
        <dbReference type="PROSITE-ProRule" id="PRU00221"/>
    </source>
</evidence>
<dbReference type="InterPro" id="IPR042410">
    <property type="entry name" value="WBSCR13"/>
</dbReference>
<accession>A0A0M3HQC4</accession>
<organism evidence="4 5">
    <name type="scientific">Ascaris lumbricoides</name>
    <name type="common">Giant roundworm</name>
    <dbReference type="NCBI Taxonomy" id="6252"/>
    <lineage>
        <taxon>Eukaryota</taxon>
        <taxon>Metazoa</taxon>
        <taxon>Ecdysozoa</taxon>
        <taxon>Nematoda</taxon>
        <taxon>Chromadorea</taxon>
        <taxon>Rhabditida</taxon>
        <taxon>Spirurina</taxon>
        <taxon>Ascaridomorpha</taxon>
        <taxon>Ascaridoidea</taxon>
        <taxon>Ascarididae</taxon>
        <taxon>Ascaris</taxon>
    </lineage>
</organism>
<keyword evidence="3" id="KW-0472">Membrane</keyword>
<dbReference type="InterPro" id="IPR015943">
    <property type="entry name" value="WD40/YVTN_repeat-like_dom_sf"/>
</dbReference>
<dbReference type="SMART" id="SM00320">
    <property type="entry name" value="WD40"/>
    <property type="match status" value="5"/>
</dbReference>
<keyword evidence="4" id="KW-1185">Reference proteome</keyword>
<feature type="repeat" description="WD" evidence="1">
    <location>
        <begin position="293"/>
        <end position="327"/>
    </location>
</feature>
<dbReference type="GO" id="GO:0005783">
    <property type="term" value="C:endoplasmic reticulum"/>
    <property type="evidence" value="ECO:0007669"/>
    <property type="project" value="TreeGrafter"/>
</dbReference>
<dbReference type="Proteomes" id="UP000036681">
    <property type="component" value="Unplaced"/>
</dbReference>
<keyword evidence="3" id="KW-0812">Transmembrane</keyword>